<feature type="domain" description="MYST-type HAT" evidence="5">
    <location>
        <begin position="10"/>
        <end position="251"/>
    </location>
</feature>
<organism evidence="6 7">
    <name type="scientific">Teladorsagia circumcincta</name>
    <name type="common">Brown stomach worm</name>
    <name type="synonym">Ostertagia circumcincta</name>
    <dbReference type="NCBI Taxonomy" id="45464"/>
    <lineage>
        <taxon>Eukaryota</taxon>
        <taxon>Metazoa</taxon>
        <taxon>Ecdysozoa</taxon>
        <taxon>Nematoda</taxon>
        <taxon>Chromadorea</taxon>
        <taxon>Rhabditida</taxon>
        <taxon>Rhabditina</taxon>
        <taxon>Rhabditomorpha</taxon>
        <taxon>Strongyloidea</taxon>
        <taxon>Trichostrongylidae</taxon>
        <taxon>Teladorsagia</taxon>
    </lineage>
</organism>
<dbReference type="AlphaFoldDB" id="A0A2G9TVY5"/>
<dbReference type="InterPro" id="IPR002717">
    <property type="entry name" value="HAT_MYST-type"/>
</dbReference>
<comment type="similarity">
    <text evidence="3">Belongs to the MYST (SAS/MOZ) family.</text>
</comment>
<feature type="region of interest" description="Disordered" evidence="4">
    <location>
        <begin position="52"/>
        <end position="82"/>
    </location>
</feature>
<feature type="active site" description="Proton donor/acceptor" evidence="2">
    <location>
        <position position="141"/>
    </location>
</feature>
<dbReference type="SUPFAM" id="SSF55729">
    <property type="entry name" value="Acyl-CoA N-acyltransferases (Nat)"/>
    <property type="match status" value="1"/>
</dbReference>
<dbReference type="InterPro" id="IPR050603">
    <property type="entry name" value="MYST_HAT"/>
</dbReference>
<dbReference type="OrthoDB" id="787137at2759"/>
<evidence type="ECO:0000313" key="6">
    <source>
        <dbReference type="EMBL" id="PIO62191.1"/>
    </source>
</evidence>
<comment type="subcellular location">
    <subcellularLocation>
        <location evidence="3">Nucleus</location>
    </subcellularLocation>
</comment>
<dbReference type="InterPro" id="IPR016181">
    <property type="entry name" value="Acyl_CoA_acyltransferase"/>
</dbReference>
<dbReference type="EMBL" id="KZ352434">
    <property type="protein sequence ID" value="PIO62191.1"/>
    <property type="molecule type" value="Genomic_DNA"/>
</dbReference>
<accession>A0A2G9TVY5</accession>
<comment type="catalytic activity">
    <reaction evidence="3">
        <text>L-lysyl-[protein] + acetyl-CoA = N(6)-acetyl-L-lysyl-[protein] + CoA + H(+)</text>
        <dbReference type="Rhea" id="RHEA:45948"/>
        <dbReference type="Rhea" id="RHEA-COMP:9752"/>
        <dbReference type="Rhea" id="RHEA-COMP:10731"/>
        <dbReference type="ChEBI" id="CHEBI:15378"/>
        <dbReference type="ChEBI" id="CHEBI:29969"/>
        <dbReference type="ChEBI" id="CHEBI:57287"/>
        <dbReference type="ChEBI" id="CHEBI:57288"/>
        <dbReference type="ChEBI" id="CHEBI:61930"/>
        <dbReference type="EC" id="2.3.1.48"/>
    </reaction>
</comment>
<evidence type="ECO:0000256" key="4">
    <source>
        <dbReference type="SAM" id="MobiDB-lite"/>
    </source>
</evidence>
<evidence type="ECO:0000313" key="7">
    <source>
        <dbReference type="Proteomes" id="UP000230423"/>
    </source>
</evidence>
<dbReference type="EC" id="2.3.1.48" evidence="3"/>
<evidence type="ECO:0000256" key="2">
    <source>
        <dbReference type="PIRSR" id="PIRSR602717-51"/>
    </source>
</evidence>
<dbReference type="Proteomes" id="UP000230423">
    <property type="component" value="Unassembled WGS sequence"/>
</dbReference>
<reference evidence="6 7" key="1">
    <citation type="submission" date="2015-09" db="EMBL/GenBank/DDBJ databases">
        <title>Draft genome of the parasitic nematode Teladorsagia circumcincta isolate WARC Sus (inbred).</title>
        <authorList>
            <person name="Mitreva M."/>
        </authorList>
    </citation>
    <scope>NUCLEOTIDE SEQUENCE [LARGE SCALE GENOMIC DNA]</scope>
    <source>
        <strain evidence="6 7">S</strain>
    </source>
</reference>
<proteinExistence type="inferred from homology"/>
<gene>
    <name evidence="6" type="ORF">TELCIR_16263</name>
</gene>
<keyword evidence="3" id="KW-0539">Nucleus</keyword>
<dbReference type="Gene3D" id="3.40.630.30">
    <property type="match status" value="1"/>
</dbReference>
<protein>
    <recommendedName>
        <fullName evidence="3">Histone acetyltransferase</fullName>
        <ecNumber evidence="3">2.3.1.48</ecNumber>
    </recommendedName>
</protein>
<keyword evidence="1" id="KW-0808">Transferase</keyword>
<dbReference type="GO" id="GO:0046972">
    <property type="term" value="F:histone H4K16 acetyltransferase activity"/>
    <property type="evidence" value="ECO:0007669"/>
    <property type="project" value="TreeGrafter"/>
</dbReference>
<dbReference type="GO" id="GO:0044545">
    <property type="term" value="C:NSL complex"/>
    <property type="evidence" value="ECO:0007669"/>
    <property type="project" value="TreeGrafter"/>
</dbReference>
<dbReference type="PANTHER" id="PTHR10615">
    <property type="entry name" value="HISTONE ACETYLTRANSFERASE"/>
    <property type="match status" value="1"/>
</dbReference>
<dbReference type="GO" id="GO:0072487">
    <property type="term" value="C:MSL complex"/>
    <property type="evidence" value="ECO:0007669"/>
    <property type="project" value="TreeGrafter"/>
</dbReference>
<evidence type="ECO:0000256" key="1">
    <source>
        <dbReference type="ARBA" id="ARBA00022679"/>
    </source>
</evidence>
<dbReference type="GO" id="GO:0005634">
    <property type="term" value="C:nucleus"/>
    <property type="evidence" value="ECO:0007669"/>
    <property type="project" value="UniProtKB-SubCell"/>
</dbReference>
<dbReference type="GO" id="GO:0006355">
    <property type="term" value="P:regulation of DNA-templated transcription"/>
    <property type="evidence" value="ECO:0007669"/>
    <property type="project" value="InterPro"/>
</dbReference>
<dbReference type="PROSITE" id="PS51726">
    <property type="entry name" value="MYST_HAT"/>
    <property type="match status" value="1"/>
</dbReference>
<evidence type="ECO:0000259" key="5">
    <source>
        <dbReference type="PROSITE" id="PS51726"/>
    </source>
</evidence>
<sequence>MEDEKSASTDVTEKTSSLDHVKINERVVVWRLVNGEKRRVLATLLKKRSFDSNAKPSNPDEEKISQESDCPPTGEANDCKRRNPPGEAIYVEGDIKVYEVFGALEKFYCQRLCLLAKLFIDHKTLCFDVENFIFYLLCTPERPFSDLGEISYKKYWLWVLLEFFDSAAMRKVEDVTVDDLEALVGINKDDIKDVMEPIGLLSHLKGGTYIVHNPKLDQESGVERPNPPVRRLNPKCLVWNAKTFDRPKRRN</sequence>
<keyword evidence="7" id="KW-1185">Reference proteome</keyword>
<name>A0A2G9TVY5_TELCI</name>
<dbReference type="Pfam" id="PF01853">
    <property type="entry name" value="MOZ_SAS"/>
    <property type="match status" value="1"/>
</dbReference>
<evidence type="ECO:0000256" key="3">
    <source>
        <dbReference type="RuleBase" id="RU361211"/>
    </source>
</evidence>
<dbReference type="PANTHER" id="PTHR10615:SF82">
    <property type="entry name" value="HISTONE ACETYLTRANSFERASE KAT8"/>
    <property type="match status" value="1"/>
</dbReference>
<dbReference type="GO" id="GO:0035267">
    <property type="term" value="C:NuA4 histone acetyltransferase complex"/>
    <property type="evidence" value="ECO:0007669"/>
    <property type="project" value="TreeGrafter"/>
</dbReference>